<dbReference type="InterPro" id="IPR045851">
    <property type="entry name" value="AMP-bd_C_sf"/>
</dbReference>
<dbReference type="Pfam" id="PF00501">
    <property type="entry name" value="AMP-binding"/>
    <property type="match status" value="1"/>
</dbReference>
<dbReference type="PROSITE" id="PS00012">
    <property type="entry name" value="PHOSPHOPANTETHEINE"/>
    <property type="match status" value="1"/>
</dbReference>
<dbReference type="InterPro" id="IPR009081">
    <property type="entry name" value="PP-bd_ACP"/>
</dbReference>
<keyword evidence="2" id="KW-0596">Phosphopantetheine</keyword>
<dbReference type="Gene3D" id="2.30.38.10">
    <property type="entry name" value="Luciferase, Domain 3"/>
    <property type="match status" value="1"/>
</dbReference>
<dbReference type="SUPFAM" id="SSF52777">
    <property type="entry name" value="CoA-dependent acyltransferases"/>
    <property type="match status" value="2"/>
</dbReference>
<dbReference type="SUPFAM" id="SSF47336">
    <property type="entry name" value="ACP-like"/>
    <property type="match status" value="1"/>
</dbReference>
<dbReference type="NCBIfam" id="TIGR01733">
    <property type="entry name" value="AA-adenyl-dom"/>
    <property type="match status" value="1"/>
</dbReference>
<keyword evidence="6" id="KW-1185">Reference proteome</keyword>
<gene>
    <name evidence="5" type="ORF">ACG0Z6_16410</name>
</gene>
<dbReference type="CDD" id="cd05930">
    <property type="entry name" value="A_NRPS"/>
    <property type="match status" value="1"/>
</dbReference>
<dbReference type="Pfam" id="PF00550">
    <property type="entry name" value="PP-binding"/>
    <property type="match status" value="1"/>
</dbReference>
<dbReference type="InterPro" id="IPR010071">
    <property type="entry name" value="AA_adenyl_dom"/>
</dbReference>
<evidence type="ECO:0000256" key="3">
    <source>
        <dbReference type="ARBA" id="ARBA00022553"/>
    </source>
</evidence>
<protein>
    <submittedName>
        <fullName evidence="5">Amino acid adenylation domain-containing protein</fullName>
    </submittedName>
</protein>
<keyword evidence="3" id="KW-0597">Phosphoprotein</keyword>
<dbReference type="PANTHER" id="PTHR45527:SF1">
    <property type="entry name" value="FATTY ACID SYNTHASE"/>
    <property type="match status" value="1"/>
</dbReference>
<dbReference type="InterPro" id="IPR025110">
    <property type="entry name" value="AMP-bd_C"/>
</dbReference>
<dbReference type="InterPro" id="IPR023213">
    <property type="entry name" value="CAT-like_dom_sf"/>
</dbReference>
<dbReference type="Pfam" id="PF13193">
    <property type="entry name" value="AMP-binding_C"/>
    <property type="match status" value="1"/>
</dbReference>
<dbReference type="EMBL" id="JBIGHZ010000007">
    <property type="protein sequence ID" value="MFG6449810.1"/>
    <property type="molecule type" value="Genomic_DNA"/>
</dbReference>
<dbReference type="PROSITE" id="PS50075">
    <property type="entry name" value="CARRIER"/>
    <property type="match status" value="1"/>
</dbReference>
<dbReference type="Proteomes" id="UP001606099">
    <property type="component" value="Unassembled WGS sequence"/>
</dbReference>
<dbReference type="InterPro" id="IPR036736">
    <property type="entry name" value="ACP-like_sf"/>
</dbReference>
<organism evidence="5 6">
    <name type="scientific">Roseateles rivi</name>
    <dbReference type="NCBI Taxonomy" id="3299028"/>
    <lineage>
        <taxon>Bacteria</taxon>
        <taxon>Pseudomonadati</taxon>
        <taxon>Pseudomonadota</taxon>
        <taxon>Betaproteobacteria</taxon>
        <taxon>Burkholderiales</taxon>
        <taxon>Sphaerotilaceae</taxon>
        <taxon>Roseateles</taxon>
    </lineage>
</organism>
<comment type="caution">
    <text evidence="5">The sequence shown here is derived from an EMBL/GenBank/DDBJ whole genome shotgun (WGS) entry which is preliminary data.</text>
</comment>
<evidence type="ECO:0000256" key="2">
    <source>
        <dbReference type="ARBA" id="ARBA00022450"/>
    </source>
</evidence>
<dbReference type="SUPFAM" id="SSF56801">
    <property type="entry name" value="Acetyl-CoA synthetase-like"/>
    <property type="match status" value="1"/>
</dbReference>
<evidence type="ECO:0000313" key="5">
    <source>
        <dbReference type="EMBL" id="MFG6449810.1"/>
    </source>
</evidence>
<feature type="domain" description="Carrier" evidence="4">
    <location>
        <begin position="933"/>
        <end position="1008"/>
    </location>
</feature>
<sequence length="1029" mass="109257">MNAQETYRLSSQQSAVLAPHWTDEVAATVVIASGPGDAATLDALRSALHGSVARHEILRTRYRAVPGLRDPVQVIEDELAPAFALLEGADDERLLDAARDAIDLQRGAVVAITATLIKPGRIRLALAAPSLALDVQAVQELLAECLTGGAATEVLQYADYVAWQQDLLAGELGRDGARFWRGQEASAPRLPFETVGTGRRGPAESRMLGAEALEGLRALATRTVQPEQTVLASLWAGWLALITGQGDFGVEWRCGKRAEELAGSLGCFDGLLPLALSLDLDASADRLVRHVAERLEAAAAWHECFDAPAFLDAQALAGRSRPGIAISCTDALTLPKGWAVDQLAIDPGPQRLRCDALAIDGGWRLRLAADDRSDASTLRTWLAQFEVLLSGLGHEAAQPWRQRSLLGPTERARIVAAAATPRPEGLEPSPTLHALFEAEARRVPQALALVCGTRALTYGELDARASRLAQRLLALGAGPERTVGVHLGRSVDAIVAMIGVMKSGAAYVPLDPSYPAERIALMIEDAGLSAVVVDRGRAASSGEQAIPRIEIDDADEPVSAGPVPACEAAGDHLAYLIYTSGSTGRPKGVMVSHANAVASTTARFAFYGEPVDRFLLLSSFSFDSSVAGIFWTLGQGGTLCLPTDDAHRDPLTVAALVADLKISHLLALPSFYKQIAARLAPDAPLRCAIVAGEACHADVVDLHRRHAPQAALVNEYGPTEGTVWSNALRIEAPTAAGQSLPIGRAIPGMRSIVLDDALEPCATGVAGELYIGGAGITRGYCERPGLTAERFVADPFEPGSRLYRTSDLARLRPDGSIEYLGRADQQVKLRGHRIELGEIEAALKAHARVSDAVALVHDDAEIGQRLIAYVAAEDAGAALQDELETGLRARLPAFMVPSAIVVMAALPQMPNGKVDRQTLLALGATAQRPVYVAPVSDIERGLAAIWGSVLKIDEVGLDDDFFDLGGHSLLGTQVTARILQQFAVELPLRELFEAGTLRDLAAKVEARRESGRDEIALLDDLLAEAEAGQ</sequence>
<dbReference type="PANTHER" id="PTHR45527">
    <property type="entry name" value="NONRIBOSOMAL PEPTIDE SYNTHETASE"/>
    <property type="match status" value="1"/>
</dbReference>
<dbReference type="PROSITE" id="PS00455">
    <property type="entry name" value="AMP_BINDING"/>
    <property type="match status" value="1"/>
</dbReference>
<dbReference type="Gene3D" id="3.30.300.30">
    <property type="match status" value="1"/>
</dbReference>
<dbReference type="InterPro" id="IPR006162">
    <property type="entry name" value="Ppantetheine_attach_site"/>
</dbReference>
<dbReference type="InterPro" id="IPR001242">
    <property type="entry name" value="Condensation_dom"/>
</dbReference>
<dbReference type="SMART" id="SM00823">
    <property type="entry name" value="PKS_PP"/>
    <property type="match status" value="1"/>
</dbReference>
<reference evidence="5 6" key="1">
    <citation type="submission" date="2024-08" db="EMBL/GenBank/DDBJ databases">
        <authorList>
            <person name="Lu H."/>
        </authorList>
    </citation>
    <scope>NUCLEOTIDE SEQUENCE [LARGE SCALE GENOMIC DNA]</scope>
    <source>
        <strain evidence="5 6">BYS180W</strain>
    </source>
</reference>
<dbReference type="Gene3D" id="3.30.559.30">
    <property type="entry name" value="Nonribosomal peptide synthetase, condensation domain"/>
    <property type="match status" value="1"/>
</dbReference>
<accession>A0ABW7FZQ1</accession>
<dbReference type="InterPro" id="IPR020845">
    <property type="entry name" value="AMP-binding_CS"/>
</dbReference>
<dbReference type="Pfam" id="PF00668">
    <property type="entry name" value="Condensation"/>
    <property type="match status" value="1"/>
</dbReference>
<proteinExistence type="predicted"/>
<dbReference type="InterPro" id="IPR000873">
    <property type="entry name" value="AMP-dep_synth/lig_dom"/>
</dbReference>
<comment type="cofactor">
    <cofactor evidence="1">
        <name>pantetheine 4'-phosphate</name>
        <dbReference type="ChEBI" id="CHEBI:47942"/>
    </cofactor>
</comment>
<dbReference type="RefSeq" id="WP_394463404.1">
    <property type="nucleotide sequence ID" value="NZ_JBIGHZ010000007.1"/>
</dbReference>
<dbReference type="Gene3D" id="3.40.50.980">
    <property type="match status" value="2"/>
</dbReference>
<name>A0ABW7FZQ1_9BURK</name>
<dbReference type="InterPro" id="IPR020806">
    <property type="entry name" value="PKS_PP-bd"/>
</dbReference>
<dbReference type="Gene3D" id="1.10.1200.10">
    <property type="entry name" value="ACP-like"/>
    <property type="match status" value="1"/>
</dbReference>
<evidence type="ECO:0000256" key="1">
    <source>
        <dbReference type="ARBA" id="ARBA00001957"/>
    </source>
</evidence>
<evidence type="ECO:0000259" key="4">
    <source>
        <dbReference type="PROSITE" id="PS50075"/>
    </source>
</evidence>
<evidence type="ECO:0000313" key="6">
    <source>
        <dbReference type="Proteomes" id="UP001606099"/>
    </source>
</evidence>
<dbReference type="Gene3D" id="3.30.559.10">
    <property type="entry name" value="Chloramphenicol acetyltransferase-like domain"/>
    <property type="match status" value="1"/>
</dbReference>